<dbReference type="GO" id="GO:0005829">
    <property type="term" value="C:cytosol"/>
    <property type="evidence" value="ECO:0007669"/>
    <property type="project" value="TreeGrafter"/>
</dbReference>
<evidence type="ECO:0000256" key="2">
    <source>
        <dbReference type="ARBA" id="ARBA00022771"/>
    </source>
</evidence>
<dbReference type="GO" id="GO:0031267">
    <property type="term" value="F:small GTPase binding"/>
    <property type="evidence" value="ECO:0007669"/>
    <property type="project" value="TreeGrafter"/>
</dbReference>
<evidence type="ECO:0000313" key="7">
    <source>
        <dbReference type="EMBL" id="OAF67849.1"/>
    </source>
</evidence>
<evidence type="ECO:0000256" key="1">
    <source>
        <dbReference type="ARBA" id="ARBA00022723"/>
    </source>
</evidence>
<comment type="caution">
    <text evidence="7">The sequence shown here is derived from an EMBL/GenBank/DDBJ whole genome shotgun (WGS) entry which is preliminary data.</text>
</comment>
<dbReference type="SMART" id="SM00259">
    <property type="entry name" value="ZnF_A20"/>
    <property type="match status" value="1"/>
</dbReference>
<dbReference type="GO" id="GO:0008270">
    <property type="term" value="F:zinc ion binding"/>
    <property type="evidence" value="ECO:0007669"/>
    <property type="project" value="UniProtKB-KW"/>
</dbReference>
<keyword evidence="3" id="KW-0862">Zinc</keyword>
<organism evidence="7 8">
    <name type="scientific">Intoshia linei</name>
    <dbReference type="NCBI Taxonomy" id="1819745"/>
    <lineage>
        <taxon>Eukaryota</taxon>
        <taxon>Metazoa</taxon>
        <taxon>Spiralia</taxon>
        <taxon>Lophotrochozoa</taxon>
        <taxon>Mesozoa</taxon>
        <taxon>Orthonectida</taxon>
        <taxon>Rhopaluridae</taxon>
        <taxon>Intoshia</taxon>
    </lineage>
</organism>
<feature type="domain" description="VPS9" evidence="6">
    <location>
        <begin position="194"/>
        <end position="340"/>
    </location>
</feature>
<evidence type="ECO:0000259" key="6">
    <source>
        <dbReference type="PROSITE" id="PS51205"/>
    </source>
</evidence>
<dbReference type="PROSITE" id="PS51205">
    <property type="entry name" value="VPS9"/>
    <property type="match status" value="1"/>
</dbReference>
<sequence>MTYSAVPCRNNCGFYGNEKNLNLCSKCFNESKRPTEPKLLTFKEKLAKRKDMFKAEQFRSFDPISFVKKYVLEYDTADKDPKPVNVTRKLKKKSISDKFVSYLKTFNKPIIHDMTVLIKETSNKISLQDNSKDLDGLAIIMAEFYQLFNDRMENCDIYKELTERDKKNLVKEIEIYLSCQFYHFVFDKSLAYLETADLEFQMKIRKLAWVNATVLGSLFDEENSQVKPIFDQAIETIILMDTKCSPYEKLQVVSDTCHLLFNAIGLNGNKHPNQVPTDEFLSSLILLIIRSNPSRLKANCEYIQRLTYTNRLQFGESAFFFVNYNSAISFIESISAKSLNIESRRFKNYMNGTAFPPSHIYKCDGIRHLKSNEKRLASLIEKQERLQQAEIKIKISFDAFIAERCNQFSELNSTLDNFISKIKDDSLEDTESNSEMENSTISLDDNLPETDNLPPPLIP</sequence>
<dbReference type="InterPro" id="IPR003123">
    <property type="entry name" value="VPS9"/>
</dbReference>
<dbReference type="PANTHER" id="PTHR23101">
    <property type="entry name" value="RAB GDP/GTP EXCHANGE FACTOR"/>
    <property type="match status" value="1"/>
</dbReference>
<dbReference type="GO" id="GO:0030139">
    <property type="term" value="C:endocytic vesicle"/>
    <property type="evidence" value="ECO:0007669"/>
    <property type="project" value="TreeGrafter"/>
</dbReference>
<keyword evidence="1" id="KW-0479">Metal-binding</keyword>
<feature type="domain" description="A20-type" evidence="5">
    <location>
        <begin position="2"/>
        <end position="36"/>
    </location>
</feature>
<dbReference type="InterPro" id="IPR002653">
    <property type="entry name" value="Znf_A20"/>
</dbReference>
<dbReference type="SMART" id="SM00167">
    <property type="entry name" value="VPS9"/>
    <property type="match status" value="1"/>
</dbReference>
<dbReference type="GO" id="GO:0005085">
    <property type="term" value="F:guanyl-nucleotide exchange factor activity"/>
    <property type="evidence" value="ECO:0007669"/>
    <property type="project" value="InterPro"/>
</dbReference>
<dbReference type="InterPro" id="IPR037191">
    <property type="entry name" value="VPS9_dom_sf"/>
</dbReference>
<dbReference type="Gene3D" id="1.20.5.4770">
    <property type="match status" value="1"/>
</dbReference>
<dbReference type="GO" id="GO:0016192">
    <property type="term" value="P:vesicle-mediated transport"/>
    <property type="evidence" value="ECO:0007669"/>
    <property type="project" value="InterPro"/>
</dbReference>
<dbReference type="InterPro" id="IPR045046">
    <property type="entry name" value="Vps9-like"/>
</dbReference>
<protein>
    <submittedName>
        <fullName evidence="7">Rab5 GDP/GTP exchange factor</fullName>
    </submittedName>
</protein>
<reference evidence="7 8" key="1">
    <citation type="submission" date="2016-04" db="EMBL/GenBank/DDBJ databases">
        <title>The genome of Intoshia linei affirms orthonectids as highly simplified spiralians.</title>
        <authorList>
            <person name="Mikhailov K.V."/>
            <person name="Slusarev G.S."/>
            <person name="Nikitin M.A."/>
            <person name="Logacheva M.D."/>
            <person name="Penin A."/>
            <person name="Aleoshin V."/>
            <person name="Panchin Y.V."/>
        </authorList>
    </citation>
    <scope>NUCLEOTIDE SEQUENCE [LARGE SCALE GENOMIC DNA]</scope>
    <source>
        <strain evidence="7">Intl2013</strain>
        <tissue evidence="7">Whole animal</tissue>
    </source>
</reference>
<dbReference type="OrthoDB" id="300289at2759"/>
<keyword evidence="2" id="KW-0863">Zinc-finger</keyword>
<name>A0A177B0Q1_9BILA</name>
<keyword evidence="8" id="KW-1185">Reference proteome</keyword>
<proteinExistence type="predicted"/>
<evidence type="ECO:0000256" key="3">
    <source>
        <dbReference type="ARBA" id="ARBA00022833"/>
    </source>
</evidence>
<dbReference type="GO" id="GO:0003677">
    <property type="term" value="F:DNA binding"/>
    <property type="evidence" value="ECO:0007669"/>
    <property type="project" value="InterPro"/>
</dbReference>
<evidence type="ECO:0000259" key="5">
    <source>
        <dbReference type="PROSITE" id="PS51036"/>
    </source>
</evidence>
<evidence type="ECO:0000313" key="8">
    <source>
        <dbReference type="Proteomes" id="UP000078046"/>
    </source>
</evidence>
<dbReference type="SUPFAM" id="SSF109993">
    <property type="entry name" value="VPS9 domain"/>
    <property type="match status" value="1"/>
</dbReference>
<accession>A0A177B0Q1</accession>
<dbReference type="Gene3D" id="1.10.246.120">
    <property type="match status" value="1"/>
</dbReference>
<dbReference type="PANTHER" id="PTHR23101:SF122">
    <property type="entry name" value="RABAPTIN-5-ASSOCIATED EXCHANGE FACTOR FOR RAB5"/>
    <property type="match status" value="1"/>
</dbReference>
<dbReference type="EMBL" id="LWCA01000560">
    <property type="protein sequence ID" value="OAF67849.1"/>
    <property type="molecule type" value="Genomic_DNA"/>
</dbReference>
<dbReference type="Pfam" id="PF02204">
    <property type="entry name" value="VPS9"/>
    <property type="match status" value="1"/>
</dbReference>
<dbReference type="Proteomes" id="UP000078046">
    <property type="component" value="Unassembled WGS sequence"/>
</dbReference>
<dbReference type="Pfam" id="PF01754">
    <property type="entry name" value="zf-A20"/>
    <property type="match status" value="1"/>
</dbReference>
<dbReference type="Gene3D" id="1.20.1050.80">
    <property type="entry name" value="VPS9 domain"/>
    <property type="match status" value="1"/>
</dbReference>
<dbReference type="SUPFAM" id="SSF57716">
    <property type="entry name" value="Glucocorticoid receptor-like (DNA-binding domain)"/>
    <property type="match status" value="1"/>
</dbReference>
<evidence type="ECO:0000256" key="4">
    <source>
        <dbReference type="SAM" id="MobiDB-lite"/>
    </source>
</evidence>
<dbReference type="AlphaFoldDB" id="A0A177B0Q1"/>
<dbReference type="PROSITE" id="PS51036">
    <property type="entry name" value="ZF_A20"/>
    <property type="match status" value="1"/>
</dbReference>
<feature type="region of interest" description="Disordered" evidence="4">
    <location>
        <begin position="426"/>
        <end position="459"/>
    </location>
</feature>
<gene>
    <name evidence="7" type="ORF">A3Q56_04415</name>
</gene>